<accession>A0A398CJP4</accession>
<proteinExistence type="predicted"/>
<dbReference type="AlphaFoldDB" id="A0A398CJP4"/>
<feature type="region of interest" description="Disordered" evidence="1">
    <location>
        <begin position="30"/>
        <end position="52"/>
    </location>
</feature>
<organism evidence="2 3">
    <name type="scientific">Cohnella faecalis</name>
    <dbReference type="NCBI Taxonomy" id="2315694"/>
    <lineage>
        <taxon>Bacteria</taxon>
        <taxon>Bacillati</taxon>
        <taxon>Bacillota</taxon>
        <taxon>Bacilli</taxon>
        <taxon>Bacillales</taxon>
        <taxon>Paenibacillaceae</taxon>
        <taxon>Cohnella</taxon>
    </lineage>
</organism>
<name>A0A398CJP4_9BACL</name>
<dbReference type="SUPFAM" id="SSF53850">
    <property type="entry name" value="Periplasmic binding protein-like II"/>
    <property type="match status" value="1"/>
</dbReference>
<dbReference type="OrthoDB" id="9763054at2"/>
<comment type="caution">
    <text evidence="2">The sequence shown here is derived from an EMBL/GenBank/DDBJ whole genome shotgun (WGS) entry which is preliminary data.</text>
</comment>
<dbReference type="Proteomes" id="UP000266340">
    <property type="component" value="Unassembled WGS sequence"/>
</dbReference>
<evidence type="ECO:0000313" key="3">
    <source>
        <dbReference type="Proteomes" id="UP000266340"/>
    </source>
</evidence>
<dbReference type="RefSeq" id="WP_119150950.1">
    <property type="nucleotide sequence ID" value="NZ_JBHSOV010000027.1"/>
</dbReference>
<keyword evidence="3" id="KW-1185">Reference proteome</keyword>
<reference evidence="2 3" key="1">
    <citation type="submission" date="2018-09" db="EMBL/GenBank/DDBJ databases">
        <title>Cohnella cavernae sp. nov., isolated from a karst cave.</title>
        <authorList>
            <person name="Zhu H."/>
        </authorList>
    </citation>
    <scope>NUCLEOTIDE SEQUENCE [LARGE SCALE GENOMIC DNA]</scope>
    <source>
        <strain evidence="2 3">K2E09-144</strain>
    </source>
</reference>
<dbReference type="InterPro" id="IPR050490">
    <property type="entry name" value="Bact_solute-bd_prot1"/>
</dbReference>
<evidence type="ECO:0000313" key="2">
    <source>
        <dbReference type="EMBL" id="RIE02923.1"/>
    </source>
</evidence>
<dbReference type="PANTHER" id="PTHR43649">
    <property type="entry name" value="ARABINOSE-BINDING PROTEIN-RELATED"/>
    <property type="match status" value="1"/>
</dbReference>
<evidence type="ECO:0000256" key="1">
    <source>
        <dbReference type="SAM" id="MobiDB-lite"/>
    </source>
</evidence>
<gene>
    <name evidence="2" type="ORF">D3H35_20130</name>
</gene>
<dbReference type="PROSITE" id="PS51257">
    <property type="entry name" value="PROKAR_LIPOPROTEIN"/>
    <property type="match status" value="1"/>
</dbReference>
<sequence length="479" mass="51955">MAKLKKSLGLLLVISMIAVLVVACSKKNNGENASPSASPTGSTTSSPSASPAAPKVDEIYFLNFKPEIAEVYEKISKDYEAETGVKVKVVTAASGTYEPTLRAEIAKSDPPTIFQINGPVGYANWKDYTADLKGTKLYDSLTDKSLAVKSGEGVYGVPYAVEGYGIIYNDAILKKYFALADKAVTINSAAEINNFATLKAVVEDMTAKKDQLGIKGVFSSTSLNAGEQWRWQSHLANLPLYYEFKDNTAFDNTVLAGLAADEIQFKYGENYKNVFDLYINNSVTKPALLGAKSVTDSMAEFALGQSAMVQNGNWAWGQISGVDGNVVKSEDIKFLPIYTGVQGEESQGLAVGTENFFSINSKVSPEKQEASIAFLEWLFSSEKGKSYVSKDLGFIAPFNTINDNEKPADPLAKEVLAWMAKQGTTSVAWTFAAFPSEEFKNKFGAALLEYAQGGKTWDQVSTIVKDSWKSEKALAKSKQ</sequence>
<feature type="compositionally biased region" description="Low complexity" evidence="1">
    <location>
        <begin position="33"/>
        <end position="52"/>
    </location>
</feature>
<dbReference type="Gene3D" id="3.40.190.10">
    <property type="entry name" value="Periplasmic binding protein-like II"/>
    <property type="match status" value="2"/>
</dbReference>
<dbReference type="Pfam" id="PF13416">
    <property type="entry name" value="SBP_bac_8"/>
    <property type="match status" value="1"/>
</dbReference>
<dbReference type="InterPro" id="IPR006059">
    <property type="entry name" value="SBP"/>
</dbReference>
<dbReference type="EMBL" id="QXJM01000039">
    <property type="protein sequence ID" value="RIE02923.1"/>
    <property type="molecule type" value="Genomic_DNA"/>
</dbReference>
<protein>
    <submittedName>
        <fullName evidence="2">ABC transporter substrate-binding protein</fullName>
    </submittedName>
</protein>